<evidence type="ECO:0000313" key="2">
    <source>
        <dbReference type="Proteomes" id="UP000297535"/>
    </source>
</evidence>
<dbReference type="SUPFAM" id="SSF53448">
    <property type="entry name" value="Nucleotide-diphospho-sugar transferases"/>
    <property type="match status" value="1"/>
</dbReference>
<organism evidence="1 2">
    <name type="scientific">Methylobacterium nonmethylotrophicum</name>
    <dbReference type="NCBI Taxonomy" id="1141884"/>
    <lineage>
        <taxon>Bacteria</taxon>
        <taxon>Pseudomonadati</taxon>
        <taxon>Pseudomonadota</taxon>
        <taxon>Alphaproteobacteria</taxon>
        <taxon>Hyphomicrobiales</taxon>
        <taxon>Methylobacteriaceae</taxon>
        <taxon>Methylobacterium</taxon>
    </lineage>
</organism>
<dbReference type="PANTHER" id="PTHR36529:SF1">
    <property type="entry name" value="GLYCOSYLTRANSFERASE"/>
    <property type="match status" value="1"/>
</dbReference>
<dbReference type="InterPro" id="IPR018641">
    <property type="entry name" value="Trfase_1_rSAM/seldom-assoc"/>
</dbReference>
<dbReference type="NCBIfam" id="TIGR04282">
    <property type="entry name" value="glyco_like_cofC"/>
    <property type="match status" value="1"/>
</dbReference>
<protein>
    <submittedName>
        <fullName evidence="1">Glycosyltransferase</fullName>
    </submittedName>
</protein>
<evidence type="ECO:0000313" key="1">
    <source>
        <dbReference type="EMBL" id="TGD95111.1"/>
    </source>
</evidence>
<dbReference type="GO" id="GO:0016740">
    <property type="term" value="F:transferase activity"/>
    <property type="evidence" value="ECO:0007669"/>
    <property type="project" value="UniProtKB-KW"/>
</dbReference>
<accession>A0A4Z0NFT7</accession>
<keyword evidence="2" id="KW-1185">Reference proteome</keyword>
<dbReference type="AlphaFoldDB" id="A0A4Z0NFT7"/>
<dbReference type="PANTHER" id="PTHR36529">
    <property type="entry name" value="SLL1095 PROTEIN"/>
    <property type="match status" value="1"/>
</dbReference>
<comment type="caution">
    <text evidence="1">The sequence shown here is derived from an EMBL/GenBank/DDBJ whole genome shotgun (WGS) entry which is preliminary data.</text>
</comment>
<dbReference type="Proteomes" id="UP000297535">
    <property type="component" value="Unassembled WGS sequence"/>
</dbReference>
<dbReference type="OrthoDB" id="9798250at2"/>
<dbReference type="InterPro" id="IPR029044">
    <property type="entry name" value="Nucleotide-diphossugar_trans"/>
</dbReference>
<dbReference type="Pfam" id="PF09837">
    <property type="entry name" value="DUF2064"/>
    <property type="match status" value="1"/>
</dbReference>
<name>A0A4Z0NFT7_9HYPH</name>
<proteinExistence type="predicted"/>
<dbReference type="RefSeq" id="WP_135418904.1">
    <property type="nucleotide sequence ID" value="NZ_SRLB01000033.1"/>
</dbReference>
<sequence>MGARQASCGVAVMAKASAPGRTKTRLVPPLTYEEAAGLNTAFLRDVAANLDAARAAGAPLASHMAYGPPGSESFFRDALPPGIGLIESWLPSFGACLFHAVTALFARGHEAACVLNADSPTLPTGLLVELADRLARPGDRAVLGPAEDGGYWVLGLKAPHRRLFEAIDWSTERVAAQTLARAAEIGLPVEILPTWYDVDDRASLRRLVAEVLQGVRPGPGMPALHPAPATAAFLRDAFARTDLADRLDLARPRESEVA</sequence>
<dbReference type="Gene3D" id="3.90.550.10">
    <property type="entry name" value="Spore Coat Polysaccharide Biosynthesis Protein SpsA, Chain A"/>
    <property type="match status" value="1"/>
</dbReference>
<keyword evidence="1" id="KW-0808">Transferase</keyword>
<dbReference type="EMBL" id="SRLB01000033">
    <property type="protein sequence ID" value="TGD95111.1"/>
    <property type="molecule type" value="Genomic_DNA"/>
</dbReference>
<reference evidence="1 2" key="1">
    <citation type="submission" date="2019-04" db="EMBL/GenBank/DDBJ databases">
        <authorList>
            <person name="Feng G."/>
            <person name="Zhu H."/>
        </authorList>
    </citation>
    <scope>NUCLEOTIDE SEQUENCE [LARGE SCALE GENOMIC DNA]</scope>
    <source>
        <strain evidence="1 2">6HR-1</strain>
    </source>
</reference>
<gene>
    <name evidence="1" type="ORF">EU555_29475</name>
</gene>